<evidence type="ECO:0000259" key="10">
    <source>
        <dbReference type="Pfam" id="PF02492"/>
    </source>
</evidence>
<dbReference type="STRING" id="195064.SAMN05421721_102137"/>
<dbReference type="RefSeq" id="WP_090483548.1">
    <property type="nucleotide sequence ID" value="NZ_FOUO01000002.1"/>
</dbReference>
<dbReference type="Proteomes" id="UP000199556">
    <property type="component" value="Unassembled WGS sequence"/>
</dbReference>
<dbReference type="NCBIfam" id="TIGR00073">
    <property type="entry name" value="hypB"/>
    <property type="match status" value="1"/>
</dbReference>
<keyword evidence="4" id="KW-0547">Nucleotide-binding</keyword>
<keyword evidence="12" id="KW-1185">Reference proteome</keyword>
<dbReference type="GO" id="GO:0051604">
    <property type="term" value="P:protein maturation"/>
    <property type="evidence" value="ECO:0007669"/>
    <property type="project" value="InterPro"/>
</dbReference>
<feature type="coiled-coil region" evidence="9">
    <location>
        <begin position="245"/>
        <end position="272"/>
    </location>
</feature>
<evidence type="ECO:0000256" key="5">
    <source>
        <dbReference type="ARBA" id="ARBA00022801"/>
    </source>
</evidence>
<dbReference type="GO" id="GO:0003924">
    <property type="term" value="F:GTPase activity"/>
    <property type="evidence" value="ECO:0007669"/>
    <property type="project" value="InterPro"/>
</dbReference>
<gene>
    <name evidence="11" type="ORF">SAMN05421721_102137</name>
</gene>
<organism evidence="11 12">
    <name type="scientific">Ectothiorhodospira mobilis</name>
    <dbReference type="NCBI Taxonomy" id="195064"/>
    <lineage>
        <taxon>Bacteria</taxon>
        <taxon>Pseudomonadati</taxon>
        <taxon>Pseudomonadota</taxon>
        <taxon>Gammaproteobacteria</taxon>
        <taxon>Chromatiales</taxon>
        <taxon>Ectothiorhodospiraceae</taxon>
        <taxon>Ectothiorhodospira</taxon>
    </lineage>
</organism>
<dbReference type="OrthoDB" id="9802035at2"/>
<keyword evidence="6" id="KW-0862">Zinc</keyword>
<dbReference type="CDD" id="cd05390">
    <property type="entry name" value="HypB"/>
    <property type="match status" value="1"/>
</dbReference>
<dbReference type="Pfam" id="PF02492">
    <property type="entry name" value="cobW"/>
    <property type="match status" value="1"/>
</dbReference>
<evidence type="ECO:0000256" key="6">
    <source>
        <dbReference type="ARBA" id="ARBA00022833"/>
    </source>
</evidence>
<evidence type="ECO:0000256" key="9">
    <source>
        <dbReference type="SAM" id="Coils"/>
    </source>
</evidence>
<dbReference type="AlphaFoldDB" id="A0A1I4PQI4"/>
<proteinExistence type="inferred from homology"/>
<dbReference type="PIRSF" id="PIRSF005624">
    <property type="entry name" value="Ni-bind_GTPase"/>
    <property type="match status" value="1"/>
</dbReference>
<dbReference type="GO" id="GO:0008270">
    <property type="term" value="F:zinc ion binding"/>
    <property type="evidence" value="ECO:0007669"/>
    <property type="project" value="TreeGrafter"/>
</dbReference>
<evidence type="ECO:0000256" key="8">
    <source>
        <dbReference type="ARBA" id="ARBA00035238"/>
    </source>
</evidence>
<evidence type="ECO:0000256" key="4">
    <source>
        <dbReference type="ARBA" id="ARBA00022741"/>
    </source>
</evidence>
<keyword evidence="2" id="KW-0533">Nickel</keyword>
<dbReference type="InterPro" id="IPR004392">
    <property type="entry name" value="Hyd_mat_HypB"/>
</dbReference>
<evidence type="ECO:0000256" key="2">
    <source>
        <dbReference type="ARBA" id="ARBA00022596"/>
    </source>
</evidence>
<dbReference type="PANTHER" id="PTHR30134">
    <property type="entry name" value="HYDROGENASE PROTEIN ASSEMBLY PROTEIN, NICKEL CHAPERONE"/>
    <property type="match status" value="1"/>
</dbReference>
<dbReference type="GO" id="GO:0016151">
    <property type="term" value="F:nickel cation binding"/>
    <property type="evidence" value="ECO:0007669"/>
    <property type="project" value="InterPro"/>
</dbReference>
<keyword evidence="7" id="KW-0342">GTP-binding</keyword>
<dbReference type="InterPro" id="IPR003495">
    <property type="entry name" value="CobW/HypB/UreG_nucleotide-bd"/>
</dbReference>
<keyword evidence="3" id="KW-0479">Metal-binding</keyword>
<dbReference type="GO" id="GO:0005525">
    <property type="term" value="F:GTP binding"/>
    <property type="evidence" value="ECO:0007669"/>
    <property type="project" value="UniProtKB-KW"/>
</dbReference>
<comment type="similarity">
    <text evidence="1">Belongs to the SIMIBI class G3E GTPase family. HypB/HupM subfamily.</text>
</comment>
<protein>
    <recommendedName>
        <fullName evidence="8">Hydrogenase maturation factor HypB</fullName>
    </recommendedName>
</protein>
<feature type="domain" description="CobW/HypB/UreG nucleotide-binding" evidence="10">
    <location>
        <begin position="61"/>
        <end position="219"/>
    </location>
</feature>
<evidence type="ECO:0000313" key="11">
    <source>
        <dbReference type="EMBL" id="SFM29856.1"/>
    </source>
</evidence>
<keyword evidence="9" id="KW-0175">Coiled coil</keyword>
<evidence type="ECO:0000256" key="3">
    <source>
        <dbReference type="ARBA" id="ARBA00022723"/>
    </source>
</evidence>
<dbReference type="Gene3D" id="3.40.50.300">
    <property type="entry name" value="P-loop containing nucleotide triphosphate hydrolases"/>
    <property type="match status" value="1"/>
</dbReference>
<reference evidence="11 12" key="1">
    <citation type="submission" date="2016-10" db="EMBL/GenBank/DDBJ databases">
        <authorList>
            <person name="de Groot N.N."/>
        </authorList>
    </citation>
    <scope>NUCLEOTIDE SEQUENCE [LARGE SCALE GENOMIC DNA]</scope>
    <source>
        <strain evidence="11 12">DSM 4180</strain>
    </source>
</reference>
<dbReference type="PANTHER" id="PTHR30134:SF2">
    <property type="entry name" value="HYDROGENASE MATURATION FACTOR HYPB"/>
    <property type="match status" value="1"/>
</dbReference>
<dbReference type="InterPro" id="IPR027417">
    <property type="entry name" value="P-loop_NTPase"/>
</dbReference>
<sequence length="274" mass="29938">MCTTCGCDDHSPLRIDGGPLHSHGQEQTRSVPVEADLLARNDAHARANRERFDSSRVRALNLVSSPGSGKTALLVATLERLSGEIPMAVIEGDQETQRDADRIRATGVAAVQINTGKACHLDAHGVGHACEHMNLPKGGLLFIENVGNLVCPAAFDLGAHQRVLVLSVTEGDDKPFKYPDMFRTADALVINKLDLLPHVDFDLAACEAQARRLNPDMVVFRLSARTGEGLEDWMDWLRAHGHQTGSVEEDELETLRRRVAELEARLQRAGLMSS</sequence>
<accession>A0A1I4PQI4</accession>
<keyword evidence="5" id="KW-0378">Hydrolase</keyword>
<name>A0A1I4PQI4_ECTMO</name>
<dbReference type="SUPFAM" id="SSF52540">
    <property type="entry name" value="P-loop containing nucleoside triphosphate hydrolases"/>
    <property type="match status" value="1"/>
</dbReference>
<dbReference type="EMBL" id="FOUO01000002">
    <property type="protein sequence ID" value="SFM29856.1"/>
    <property type="molecule type" value="Genomic_DNA"/>
</dbReference>
<evidence type="ECO:0000256" key="7">
    <source>
        <dbReference type="ARBA" id="ARBA00023134"/>
    </source>
</evidence>
<evidence type="ECO:0000256" key="1">
    <source>
        <dbReference type="ARBA" id="ARBA00006211"/>
    </source>
</evidence>
<evidence type="ECO:0000313" key="12">
    <source>
        <dbReference type="Proteomes" id="UP000199556"/>
    </source>
</evidence>